<feature type="compositionally biased region" description="Pro residues" evidence="1">
    <location>
        <begin position="269"/>
        <end position="287"/>
    </location>
</feature>
<evidence type="ECO:0000313" key="4">
    <source>
        <dbReference type="Proteomes" id="UP001244011"/>
    </source>
</evidence>
<feature type="compositionally biased region" description="Basic residues" evidence="1">
    <location>
        <begin position="364"/>
        <end position="375"/>
    </location>
</feature>
<proteinExistence type="predicted"/>
<feature type="compositionally biased region" description="Polar residues" evidence="1">
    <location>
        <begin position="546"/>
        <end position="558"/>
    </location>
</feature>
<keyword evidence="4" id="KW-1185">Reference proteome</keyword>
<accession>A0AAJ0BWH4</accession>
<keyword evidence="2" id="KW-0812">Transmembrane</keyword>
<feature type="compositionally biased region" description="Basic and acidic residues" evidence="1">
    <location>
        <begin position="463"/>
        <end position="473"/>
    </location>
</feature>
<dbReference type="RefSeq" id="XP_060281972.1">
    <property type="nucleotide sequence ID" value="XM_060422075.1"/>
</dbReference>
<dbReference type="Proteomes" id="UP001244011">
    <property type="component" value="Unassembled WGS sequence"/>
</dbReference>
<feature type="compositionally biased region" description="Basic residues" evidence="1">
    <location>
        <begin position="144"/>
        <end position="154"/>
    </location>
</feature>
<dbReference type="EMBL" id="MU839014">
    <property type="protein sequence ID" value="KAK1765759.1"/>
    <property type="molecule type" value="Genomic_DNA"/>
</dbReference>
<dbReference type="AlphaFoldDB" id="A0AAJ0BWH4"/>
<comment type="caution">
    <text evidence="3">The sequence shown here is derived from an EMBL/GenBank/DDBJ whole genome shotgun (WGS) entry which is preliminary data.</text>
</comment>
<evidence type="ECO:0000256" key="2">
    <source>
        <dbReference type="SAM" id="Phobius"/>
    </source>
</evidence>
<feature type="compositionally biased region" description="Low complexity" evidence="1">
    <location>
        <begin position="288"/>
        <end position="297"/>
    </location>
</feature>
<organism evidence="3 4">
    <name type="scientific">Phialemonium atrogriseum</name>
    <dbReference type="NCBI Taxonomy" id="1093897"/>
    <lineage>
        <taxon>Eukaryota</taxon>
        <taxon>Fungi</taxon>
        <taxon>Dikarya</taxon>
        <taxon>Ascomycota</taxon>
        <taxon>Pezizomycotina</taxon>
        <taxon>Sordariomycetes</taxon>
        <taxon>Sordariomycetidae</taxon>
        <taxon>Cephalothecales</taxon>
        <taxon>Cephalothecaceae</taxon>
        <taxon>Phialemonium</taxon>
    </lineage>
</organism>
<evidence type="ECO:0000256" key="1">
    <source>
        <dbReference type="SAM" id="MobiDB-lite"/>
    </source>
</evidence>
<feature type="transmembrane region" description="Helical" evidence="2">
    <location>
        <begin position="56"/>
        <end position="76"/>
    </location>
</feature>
<keyword evidence="2" id="KW-1133">Transmembrane helix</keyword>
<feature type="compositionally biased region" description="Basic residues" evidence="1">
    <location>
        <begin position="316"/>
        <end position="329"/>
    </location>
</feature>
<feature type="region of interest" description="Disordered" evidence="1">
    <location>
        <begin position="249"/>
        <end position="333"/>
    </location>
</feature>
<feature type="region of interest" description="Disordered" evidence="1">
    <location>
        <begin position="125"/>
        <end position="177"/>
    </location>
</feature>
<evidence type="ECO:0000313" key="3">
    <source>
        <dbReference type="EMBL" id="KAK1765759.1"/>
    </source>
</evidence>
<protein>
    <submittedName>
        <fullName evidence="3">Uncharacterized protein</fullName>
    </submittedName>
</protein>
<reference evidence="3" key="1">
    <citation type="submission" date="2023-06" db="EMBL/GenBank/DDBJ databases">
        <title>Genome-scale phylogeny and comparative genomics of the fungal order Sordariales.</title>
        <authorList>
            <consortium name="Lawrence Berkeley National Laboratory"/>
            <person name="Hensen N."/>
            <person name="Bonometti L."/>
            <person name="Westerberg I."/>
            <person name="Brannstrom I.O."/>
            <person name="Guillou S."/>
            <person name="Cros-Aarteil S."/>
            <person name="Calhoun S."/>
            <person name="Haridas S."/>
            <person name="Kuo A."/>
            <person name="Mondo S."/>
            <person name="Pangilinan J."/>
            <person name="Riley R."/>
            <person name="Labutti K."/>
            <person name="Andreopoulos B."/>
            <person name="Lipzen A."/>
            <person name="Chen C."/>
            <person name="Yanf M."/>
            <person name="Daum C."/>
            <person name="Ng V."/>
            <person name="Clum A."/>
            <person name="Steindorff A."/>
            <person name="Ohm R."/>
            <person name="Martin F."/>
            <person name="Silar P."/>
            <person name="Natvig D."/>
            <person name="Lalanne C."/>
            <person name="Gautier V."/>
            <person name="Ament-Velasquez S.L."/>
            <person name="Kruys A."/>
            <person name="Hutchinson M.I."/>
            <person name="Powell A.J."/>
            <person name="Barry K."/>
            <person name="Miller A.N."/>
            <person name="Grigoriev I.V."/>
            <person name="Debuchy R."/>
            <person name="Gladieux P."/>
            <person name="Thoren M.H."/>
            <person name="Johannesson H."/>
        </authorList>
    </citation>
    <scope>NUCLEOTIDE SEQUENCE</scope>
    <source>
        <strain evidence="3">8032-3</strain>
    </source>
</reference>
<sequence>MAPIHLPELAKANSTLAVPIAAISLEATSPAWHVPFTKRAPPGCSGWKCLNGAQQFGIVLSVVVTVLTISFLYWYLYVKQSNRGQTTAEAWRGTSGIFGSTLVESRITIPLRSSMAEVSREVAWQEGRAEPEVEPSRQFGQSRSRSRSRARRNSQRVAHIRIIYEEPDSPAPSPITRPQQVLLPPPPPHSIPHLPSGGGMPPGLGMPPGAGMHPGAGIHPGVTMYPGVGMYPGMAIPPQIFMPPAPGMAQPTAASFQHGPHPMGFAMPPQQPPMPPNVPLGPQPSQPSFPSSNSHPNVATPSQVPPMANNKDRGQRRASHQGHHQHPPGRRASWIRRVFSVPSPGYCSTVSDSDSPPPEVPSPRRPRPRRRRVRRQRPDNNDASETGWAEERTRRQQDEANEEAERTGALLVARNRAVSLQERSRRSRQRNVQRSASGNACSRSRRNRQSRIYSDYETDNSDAEPRQSLETARRACRRRAPRPTSQIDTSGTEDSGPPDNRSLLQVLPSLGFSPPRHPNRQQLLSDLGSPVPSDITYGWSREPSMGSGTIRSTATTDSEPCETHHPGDCRCGTRRAPRVHRN</sequence>
<feature type="region of interest" description="Disordered" evidence="1">
    <location>
        <begin position="185"/>
        <end position="204"/>
    </location>
</feature>
<feature type="compositionally biased region" description="Polar residues" evidence="1">
    <location>
        <begin position="484"/>
        <end position="493"/>
    </location>
</feature>
<feature type="compositionally biased region" description="Basic residues" evidence="1">
    <location>
        <begin position="572"/>
        <end position="582"/>
    </location>
</feature>
<name>A0AAJ0BWH4_9PEZI</name>
<dbReference type="GeneID" id="85305262"/>
<gene>
    <name evidence="3" type="ORF">QBC33DRAFT_134471</name>
</gene>
<feature type="compositionally biased region" description="Basic and acidic residues" evidence="1">
    <location>
        <begin position="389"/>
        <end position="406"/>
    </location>
</feature>
<feature type="region of interest" description="Disordered" evidence="1">
    <location>
        <begin position="345"/>
        <end position="582"/>
    </location>
</feature>
<keyword evidence="2" id="KW-0472">Membrane</keyword>